<dbReference type="InterPro" id="IPR003428">
    <property type="entry name" value="MAM33"/>
</dbReference>
<name>A0A8B7BZL9_PHODC</name>
<dbReference type="KEGG" id="pda:103706303"/>
<dbReference type="FunFam" id="3.10.280.10:FF:000006">
    <property type="entry name" value="Mitochondrial glycoprotein, expressed"/>
    <property type="match status" value="1"/>
</dbReference>
<reference evidence="1" key="1">
    <citation type="journal article" date="2019" name="Nat. Commun.">
        <title>Genome-wide association mapping of date palm fruit traits.</title>
        <authorList>
            <person name="Hazzouri K.M."/>
            <person name="Gros-Balthazard M."/>
            <person name="Flowers J.M."/>
            <person name="Copetti D."/>
            <person name="Lemansour A."/>
            <person name="Lebrun M."/>
            <person name="Masmoudi K."/>
            <person name="Ferrand S."/>
            <person name="Dhar M.I."/>
            <person name="Fresquez Z.A."/>
            <person name="Rosas U."/>
            <person name="Zhang J."/>
            <person name="Talag J."/>
            <person name="Lee S."/>
            <person name="Kudrna D."/>
            <person name="Powell R.F."/>
            <person name="Leitch I.J."/>
            <person name="Krueger R.R."/>
            <person name="Wing R.A."/>
            <person name="Amiri K.M.A."/>
            <person name="Purugganan M.D."/>
        </authorList>
    </citation>
    <scope>NUCLEOTIDE SEQUENCE [LARGE SCALE GENOMIC DNA]</scope>
    <source>
        <strain evidence="1">cv. Khalas</strain>
    </source>
</reference>
<dbReference type="PANTHER" id="PTHR10826">
    <property type="entry name" value="COMPLEMENT COMPONENT 1"/>
    <property type="match status" value="1"/>
</dbReference>
<organism evidence="1 2">
    <name type="scientific">Phoenix dactylifera</name>
    <name type="common">Date palm</name>
    <dbReference type="NCBI Taxonomy" id="42345"/>
    <lineage>
        <taxon>Eukaryota</taxon>
        <taxon>Viridiplantae</taxon>
        <taxon>Streptophyta</taxon>
        <taxon>Embryophyta</taxon>
        <taxon>Tracheophyta</taxon>
        <taxon>Spermatophyta</taxon>
        <taxon>Magnoliopsida</taxon>
        <taxon>Liliopsida</taxon>
        <taxon>Arecaceae</taxon>
        <taxon>Coryphoideae</taxon>
        <taxon>Phoeniceae</taxon>
        <taxon>Phoenix</taxon>
    </lineage>
</organism>
<reference evidence="2" key="2">
    <citation type="submission" date="2025-08" db="UniProtKB">
        <authorList>
            <consortium name="RefSeq"/>
        </authorList>
    </citation>
    <scope>IDENTIFICATION</scope>
    <source>
        <tissue evidence="2">Young leaves</tissue>
    </source>
</reference>
<evidence type="ECO:0000313" key="1">
    <source>
        <dbReference type="Proteomes" id="UP000228380"/>
    </source>
</evidence>
<dbReference type="AlphaFoldDB" id="A0A8B7BZL9"/>
<keyword evidence="1" id="KW-1185">Reference proteome</keyword>
<dbReference type="GeneID" id="103706303"/>
<sequence length="215" mass="24109">MSLRQLRRRSTALLRDGGLLQALRAELSHELSSSSPQSQGHQVGSSVMGFKLEWDDPRAQDVVLRRHGDAEGEEIAVSAMLGPLRFDGEHALPRNARMKVCIKKIGLEPVLHFDCSIFRRQAEELVDGFGYGSSDFAVKGAYYHPSVGSLGVYKYRGPRFSSLDPQLQSGLKEYLVTRGIGIELTSFLIEHLHRKEHNQYVNWLRTLEGAYAKDA</sequence>
<dbReference type="SUPFAM" id="SSF54529">
    <property type="entry name" value="Mitochondrial glycoprotein MAM33-like"/>
    <property type="match status" value="1"/>
</dbReference>
<dbReference type="InterPro" id="IPR036561">
    <property type="entry name" value="MAM33_sf"/>
</dbReference>
<dbReference type="PANTHER" id="PTHR10826:SF1">
    <property type="entry name" value="COMPLEMENT COMPONENT 1 Q SUBCOMPONENT-BINDING PROTEIN, MITOCHONDRIAL"/>
    <property type="match status" value="1"/>
</dbReference>
<dbReference type="GO" id="GO:0005759">
    <property type="term" value="C:mitochondrial matrix"/>
    <property type="evidence" value="ECO:0007669"/>
    <property type="project" value="InterPro"/>
</dbReference>
<dbReference type="RefSeq" id="XP_008788587.1">
    <property type="nucleotide sequence ID" value="XM_008790365.4"/>
</dbReference>
<gene>
    <name evidence="2" type="primary">LOC103706303</name>
</gene>
<dbReference type="Gene3D" id="3.10.280.10">
    <property type="entry name" value="Mitochondrial glycoprotein"/>
    <property type="match status" value="1"/>
</dbReference>
<dbReference type="OrthoDB" id="278212at2759"/>
<dbReference type="Proteomes" id="UP000228380">
    <property type="component" value="Chromosome 3"/>
</dbReference>
<dbReference type="Pfam" id="PF02330">
    <property type="entry name" value="MAM33"/>
    <property type="match status" value="1"/>
</dbReference>
<accession>A0A8B7BZL9</accession>
<protein>
    <submittedName>
        <fullName evidence="2">Uncharacterized protein LOC103706303</fullName>
    </submittedName>
</protein>
<evidence type="ECO:0000313" key="2">
    <source>
        <dbReference type="RefSeq" id="XP_008788587.1"/>
    </source>
</evidence>
<proteinExistence type="predicted"/>